<evidence type="ECO:0000256" key="2">
    <source>
        <dbReference type="ARBA" id="ARBA00004567"/>
    </source>
</evidence>
<dbReference type="Pfam" id="PF09531">
    <property type="entry name" value="Ndc1_Nup"/>
    <property type="match status" value="1"/>
</dbReference>
<keyword evidence="14" id="KW-1185">Reference proteome</keyword>
<keyword evidence="8" id="KW-1133">Transmembrane helix</keyword>
<evidence type="ECO:0000256" key="7">
    <source>
        <dbReference type="ARBA" id="ARBA00022927"/>
    </source>
</evidence>
<proteinExistence type="inferred from homology"/>
<dbReference type="GO" id="GO:0031965">
    <property type="term" value="C:nuclear membrane"/>
    <property type="evidence" value="ECO:0007669"/>
    <property type="project" value="UniProtKB-SubCell"/>
</dbReference>
<evidence type="ECO:0000256" key="1">
    <source>
        <dbReference type="ARBA" id="ARBA00004232"/>
    </source>
</evidence>
<keyword evidence="12" id="KW-0539">Nucleus</keyword>
<organism evidence="13 14">
    <name type="scientific">Ilex paraguariensis</name>
    <name type="common">yerba mate</name>
    <dbReference type="NCBI Taxonomy" id="185542"/>
    <lineage>
        <taxon>Eukaryota</taxon>
        <taxon>Viridiplantae</taxon>
        <taxon>Streptophyta</taxon>
        <taxon>Embryophyta</taxon>
        <taxon>Tracheophyta</taxon>
        <taxon>Spermatophyta</taxon>
        <taxon>Magnoliopsida</taxon>
        <taxon>eudicotyledons</taxon>
        <taxon>Gunneridae</taxon>
        <taxon>Pentapetalae</taxon>
        <taxon>asterids</taxon>
        <taxon>campanulids</taxon>
        <taxon>Aquifoliales</taxon>
        <taxon>Aquifoliaceae</taxon>
        <taxon>Ilex</taxon>
    </lineage>
</organism>
<keyword evidence="9" id="KW-0811">Translocation</keyword>
<keyword evidence="10" id="KW-0906">Nuclear pore complex</keyword>
<dbReference type="PANTHER" id="PTHR13269">
    <property type="entry name" value="NUCLEOPORIN NDC1"/>
    <property type="match status" value="1"/>
</dbReference>
<dbReference type="EMBL" id="CAUOFW020000792">
    <property type="protein sequence ID" value="CAK9136984.1"/>
    <property type="molecule type" value="Genomic_DNA"/>
</dbReference>
<comment type="similarity">
    <text evidence="3">Belongs to the NDC1 family.</text>
</comment>
<evidence type="ECO:0000256" key="10">
    <source>
        <dbReference type="ARBA" id="ARBA00023132"/>
    </source>
</evidence>
<keyword evidence="6" id="KW-0509">mRNA transport</keyword>
<dbReference type="GO" id="GO:0051028">
    <property type="term" value="P:mRNA transport"/>
    <property type="evidence" value="ECO:0007669"/>
    <property type="project" value="UniProtKB-KW"/>
</dbReference>
<evidence type="ECO:0000256" key="4">
    <source>
        <dbReference type="ARBA" id="ARBA00022448"/>
    </source>
</evidence>
<dbReference type="GO" id="GO:0015031">
    <property type="term" value="P:protein transport"/>
    <property type="evidence" value="ECO:0007669"/>
    <property type="project" value="UniProtKB-KW"/>
</dbReference>
<keyword evidence="4" id="KW-0813">Transport</keyword>
<protein>
    <submittedName>
        <fullName evidence="13">Uncharacterized protein</fullName>
    </submittedName>
</protein>
<evidence type="ECO:0000256" key="11">
    <source>
        <dbReference type="ARBA" id="ARBA00023136"/>
    </source>
</evidence>
<evidence type="ECO:0000313" key="13">
    <source>
        <dbReference type="EMBL" id="CAK9136984.1"/>
    </source>
</evidence>
<evidence type="ECO:0000256" key="5">
    <source>
        <dbReference type="ARBA" id="ARBA00022692"/>
    </source>
</evidence>
<keyword evidence="5" id="KW-0812">Transmembrane</keyword>
<reference evidence="13 14" key="1">
    <citation type="submission" date="2024-02" db="EMBL/GenBank/DDBJ databases">
        <authorList>
            <person name="Vignale AGUSTIN F."/>
            <person name="Sosa J E."/>
            <person name="Modenutti C."/>
        </authorList>
    </citation>
    <scope>NUCLEOTIDE SEQUENCE [LARGE SCALE GENOMIC DNA]</scope>
</reference>
<dbReference type="PANTHER" id="PTHR13269:SF6">
    <property type="entry name" value="NUCLEOPORIN NDC1"/>
    <property type="match status" value="1"/>
</dbReference>
<keyword evidence="11" id="KW-0472">Membrane</keyword>
<comment type="caution">
    <text evidence="13">The sequence shown here is derived from an EMBL/GenBank/DDBJ whole genome shotgun (WGS) entry which is preliminary data.</text>
</comment>
<comment type="subcellular location">
    <subcellularLocation>
        <location evidence="1">Nucleus membrane</location>
        <topology evidence="1">Multi-pass membrane protein</topology>
    </subcellularLocation>
    <subcellularLocation>
        <location evidence="2">Nucleus</location>
        <location evidence="2">Nuclear pore complex</location>
    </subcellularLocation>
</comment>
<evidence type="ECO:0000256" key="3">
    <source>
        <dbReference type="ARBA" id="ARBA00005760"/>
    </source>
</evidence>
<dbReference type="InterPro" id="IPR019049">
    <property type="entry name" value="Nucleoporin_prot_Ndc1/Nup"/>
</dbReference>
<evidence type="ECO:0000313" key="14">
    <source>
        <dbReference type="Proteomes" id="UP001642360"/>
    </source>
</evidence>
<name>A0ABC8QW53_9AQUA</name>
<dbReference type="Proteomes" id="UP001642360">
    <property type="component" value="Unassembled WGS sequence"/>
</dbReference>
<evidence type="ECO:0000256" key="12">
    <source>
        <dbReference type="ARBA" id="ARBA00023242"/>
    </source>
</evidence>
<dbReference type="GO" id="GO:0005643">
    <property type="term" value="C:nuclear pore"/>
    <property type="evidence" value="ECO:0007669"/>
    <property type="project" value="UniProtKB-SubCell"/>
</dbReference>
<evidence type="ECO:0000256" key="8">
    <source>
        <dbReference type="ARBA" id="ARBA00022989"/>
    </source>
</evidence>
<dbReference type="AlphaFoldDB" id="A0ABC8QW53"/>
<evidence type="ECO:0000256" key="6">
    <source>
        <dbReference type="ARBA" id="ARBA00022816"/>
    </source>
</evidence>
<evidence type="ECO:0000256" key="9">
    <source>
        <dbReference type="ARBA" id="ARBA00023010"/>
    </source>
</evidence>
<gene>
    <name evidence="13" type="ORF">ILEXP_LOCUS4000</name>
</gene>
<accession>A0ABC8QW53</accession>
<sequence length="217" mass="23502">MNLQVCSGLNPWSGEHLASLVRPLMSGRSSLLGFLKNREGDGGCDGHSGTATVEGISRVLCAWSARIVASLTVYSHKEDRFGVAQLSGSNAAVLSVLLSCLLAVETVIGKRTNLQSSHYKMGPTGIKWAALSTEKRDLAVRVMAKKRGSLLYSKAYSMADILKTSIYCIVSAFNDELLNIAKAGLLEKDWIIGRKPIYGTPELLSQKLRLFLDIQAS</sequence>
<keyword evidence="7" id="KW-0653">Protein transport</keyword>